<feature type="domain" description="Gp5/Type VI secretion system Vgr protein OB-fold" evidence="2">
    <location>
        <begin position="22"/>
        <end position="93"/>
    </location>
</feature>
<dbReference type="PATRIC" id="fig|320778.3.peg.2713"/>
<dbReference type="EMBL" id="LDOU01000013">
    <property type="protein sequence ID" value="KLV08632.1"/>
    <property type="molecule type" value="Genomic_DNA"/>
</dbReference>
<reference evidence="3 4" key="1">
    <citation type="submission" date="2015-05" db="EMBL/GenBank/DDBJ databases">
        <title>Photobacterium galathea sp. nov.</title>
        <authorList>
            <person name="Machado H."/>
            <person name="Gram L."/>
        </authorList>
    </citation>
    <scope>NUCLEOTIDE SEQUENCE [LARGE SCALE GENOMIC DNA]</scope>
    <source>
        <strain evidence="3 4">DSM 22954</strain>
    </source>
</reference>
<dbReference type="Proteomes" id="UP000035909">
    <property type="component" value="Unassembled WGS sequence"/>
</dbReference>
<evidence type="ECO:0000313" key="4">
    <source>
        <dbReference type="Proteomes" id="UP000035909"/>
    </source>
</evidence>
<comment type="caution">
    <text evidence="3">The sequence shown here is derived from an EMBL/GenBank/DDBJ whole genome shotgun (WGS) entry which is preliminary data.</text>
</comment>
<dbReference type="OrthoDB" id="4931325at2"/>
<dbReference type="NCBIfam" id="TIGR01644">
    <property type="entry name" value="phage_P2_V"/>
    <property type="match status" value="1"/>
</dbReference>
<dbReference type="Gene3D" id="2.40.50.230">
    <property type="entry name" value="Gp5 N-terminal domain"/>
    <property type="match status" value="1"/>
</dbReference>
<evidence type="ECO:0000259" key="2">
    <source>
        <dbReference type="Pfam" id="PF04717"/>
    </source>
</evidence>
<sequence length="212" mass="23344">MSDLNLNFIIRDLQRRMANMIRRGRVHSVDFTQVPPRVRVEYAKGAVTAWLPWVSGRASKDSRSDWEPLAVGEQVIILSESGELAAGVVIPSLADASSPVPSTSPDEHVSRYADGTEIKYNRAEHKLTISLGSDGNAELNCKTFYINANIQHDGNQTTTGDMTVQMNVTAIEQVKGKTVTDAVRSMGDDRDIFNGHTHRHGEPNTSEPNSEQ</sequence>
<feature type="compositionally biased region" description="Polar residues" evidence="1">
    <location>
        <begin position="203"/>
        <end position="212"/>
    </location>
</feature>
<dbReference type="AlphaFoldDB" id="A0A0J1K2I1"/>
<dbReference type="STRING" id="320778.ABT57_12435"/>
<evidence type="ECO:0000313" key="3">
    <source>
        <dbReference type="EMBL" id="KLV08632.1"/>
    </source>
</evidence>
<feature type="region of interest" description="Disordered" evidence="1">
    <location>
        <begin position="189"/>
        <end position="212"/>
    </location>
</feature>
<name>A0A0J1K2I1_9GAMM</name>
<protein>
    <submittedName>
        <fullName evidence="3">Phage baseplate assembly protein V</fullName>
    </submittedName>
</protein>
<dbReference type="Gene3D" id="6.20.150.10">
    <property type="match status" value="1"/>
</dbReference>
<dbReference type="Pfam" id="PF04717">
    <property type="entry name" value="Phage_base_V"/>
    <property type="match status" value="1"/>
</dbReference>
<evidence type="ECO:0000256" key="1">
    <source>
        <dbReference type="SAM" id="MobiDB-lite"/>
    </source>
</evidence>
<accession>A0A0J1K2I1</accession>
<dbReference type="InterPro" id="IPR037026">
    <property type="entry name" value="Vgr_OB-fold_dom_sf"/>
</dbReference>
<gene>
    <name evidence="3" type="ORF">ABT57_12435</name>
</gene>
<proteinExistence type="predicted"/>
<dbReference type="InterPro" id="IPR006531">
    <property type="entry name" value="Gp5/Vgr_OB"/>
</dbReference>
<keyword evidence="4" id="KW-1185">Reference proteome</keyword>
<organism evidence="3 4">
    <name type="scientific">Photobacterium ganghwense</name>
    <dbReference type="NCBI Taxonomy" id="320778"/>
    <lineage>
        <taxon>Bacteria</taxon>
        <taxon>Pseudomonadati</taxon>
        <taxon>Pseudomonadota</taxon>
        <taxon>Gammaproteobacteria</taxon>
        <taxon>Vibrionales</taxon>
        <taxon>Vibrionaceae</taxon>
        <taxon>Photobacterium</taxon>
    </lineage>
</organism>
<dbReference type="InterPro" id="IPR013046">
    <property type="entry name" value="GpV/Gp45"/>
</dbReference>
<dbReference type="RefSeq" id="WP_047885559.1">
    <property type="nucleotide sequence ID" value="NZ_LDOU01000013.1"/>
</dbReference>